<dbReference type="Proteomes" id="UP000504609">
    <property type="component" value="Unplaced"/>
</dbReference>
<feature type="compositionally biased region" description="Low complexity" evidence="2">
    <location>
        <begin position="11"/>
        <end position="30"/>
    </location>
</feature>
<protein>
    <submittedName>
        <fullName evidence="4">Uncharacterized protein LOC111449721 isoform X1</fullName>
    </submittedName>
</protein>
<accession>A0A6J1G123</accession>
<feature type="compositionally biased region" description="Low complexity" evidence="2">
    <location>
        <begin position="161"/>
        <end position="170"/>
    </location>
</feature>
<dbReference type="PANTHER" id="PTHR34466:SF3">
    <property type="entry name" value="OS11G0129800 PROTEIN"/>
    <property type="match status" value="1"/>
</dbReference>
<dbReference type="AlphaFoldDB" id="A0A6J1G123"/>
<evidence type="ECO:0000313" key="4">
    <source>
        <dbReference type="RefSeq" id="XP_022945506.1"/>
    </source>
</evidence>
<organism evidence="3 4">
    <name type="scientific">Cucurbita moschata</name>
    <name type="common">Winter crookneck squash</name>
    <name type="synonym">Cucurbita pepo var. moschata</name>
    <dbReference type="NCBI Taxonomy" id="3662"/>
    <lineage>
        <taxon>Eukaryota</taxon>
        <taxon>Viridiplantae</taxon>
        <taxon>Streptophyta</taxon>
        <taxon>Embryophyta</taxon>
        <taxon>Tracheophyta</taxon>
        <taxon>Spermatophyta</taxon>
        <taxon>Magnoliopsida</taxon>
        <taxon>eudicotyledons</taxon>
        <taxon>Gunneridae</taxon>
        <taxon>Pentapetalae</taxon>
        <taxon>rosids</taxon>
        <taxon>fabids</taxon>
        <taxon>Cucurbitales</taxon>
        <taxon>Cucurbitaceae</taxon>
        <taxon>Cucurbiteae</taxon>
        <taxon>Cucurbita</taxon>
    </lineage>
</organism>
<name>A0A6J1G123_CUCMO</name>
<dbReference type="KEGG" id="cmos:111449721"/>
<gene>
    <name evidence="4" type="primary">LOC111449721</name>
</gene>
<evidence type="ECO:0000256" key="1">
    <source>
        <dbReference type="SAM" id="Coils"/>
    </source>
</evidence>
<feature type="compositionally biased region" description="Polar residues" evidence="2">
    <location>
        <begin position="118"/>
        <end position="135"/>
    </location>
</feature>
<dbReference type="PANTHER" id="PTHR34466">
    <property type="entry name" value="OS11G0129800 PROTEIN"/>
    <property type="match status" value="1"/>
</dbReference>
<feature type="compositionally biased region" description="Polar residues" evidence="2">
    <location>
        <begin position="55"/>
        <end position="80"/>
    </location>
</feature>
<feature type="compositionally biased region" description="Polar residues" evidence="2">
    <location>
        <begin position="207"/>
        <end position="222"/>
    </location>
</feature>
<keyword evidence="1" id="KW-0175">Coiled coil</keyword>
<evidence type="ECO:0000256" key="2">
    <source>
        <dbReference type="SAM" id="MobiDB-lite"/>
    </source>
</evidence>
<keyword evidence="3" id="KW-1185">Reference proteome</keyword>
<evidence type="ECO:0000313" key="3">
    <source>
        <dbReference type="Proteomes" id="UP000504609"/>
    </source>
</evidence>
<sequence>MAMAAFKSSSRRGSSTSATPSSSSGVSTSVKDSKQNENSLKKATMRRSRSVSAFPRSSTVDVSADFSNSRDNPLFWSNGSPPMEEARSVNLELDDSSARVRSGSSKRVSCGGVESTRGRSVSRNSDSGSVGSGNRKTGCRSLSRVGAERRDRSASVSRYTVSSQSVVNSESEAERENCYSTKSNSRKTPDSVLRGRREGGSVRSSSDALQRSKGLQTRSSQLSPFDLSDNCDVSVSCSFEDRLSTASSLSEAEEKTIRAVCEQMKSMKGDCLQGQSSASDIYDIIQYEVRRAVQDIHNDLLNASQSGADAVGSSNIDIPSELVNPGAVEMVMDLRSEYSKKLELSQDRARKLRADLAVEEQRGLELSRILREVIPAPKTSMRRKASIERRRMSKRLTDDALAYFDECVSLSTFDGSDFSSMEETPPPIHQVSSTTQVLDGTPQISHIECLQFQESAAIETASESEQYNLGQTSYRSSNLSKSQFSFSNKPQETYGIIQQDIGKYIQKCEKDGNKSRVVSMKKQCDIIMNDRNMEKASESLLFDRLVFRNRIESGSILLCGVSSSATSSYYASII</sequence>
<feature type="region of interest" description="Disordered" evidence="2">
    <location>
        <begin position="1"/>
        <end position="222"/>
    </location>
</feature>
<feature type="compositionally biased region" description="Basic and acidic residues" evidence="2">
    <location>
        <begin position="187"/>
        <end position="200"/>
    </location>
</feature>
<feature type="coiled-coil region" evidence="1">
    <location>
        <begin position="335"/>
        <end position="362"/>
    </location>
</feature>
<proteinExistence type="predicted"/>
<dbReference type="RefSeq" id="XP_022945506.1">
    <property type="nucleotide sequence ID" value="XM_023089738.1"/>
</dbReference>
<dbReference type="GeneID" id="111449721"/>
<reference evidence="4" key="1">
    <citation type="submission" date="2025-08" db="UniProtKB">
        <authorList>
            <consortium name="RefSeq"/>
        </authorList>
    </citation>
    <scope>IDENTIFICATION</scope>
    <source>
        <tissue evidence="4">Young leaves</tissue>
    </source>
</reference>